<keyword evidence="1" id="KW-0732">Signal</keyword>
<gene>
    <name evidence="2" type="ORF">PF008_g29519</name>
</gene>
<dbReference type="EMBL" id="QXFY01004915">
    <property type="protein sequence ID" value="KAE9274722.1"/>
    <property type="molecule type" value="Genomic_DNA"/>
</dbReference>
<evidence type="ECO:0008006" key="4">
    <source>
        <dbReference type="Google" id="ProtNLM"/>
    </source>
</evidence>
<accession>A0A6G0Q888</accession>
<organism evidence="2 3">
    <name type="scientific">Phytophthora fragariae</name>
    <dbReference type="NCBI Taxonomy" id="53985"/>
    <lineage>
        <taxon>Eukaryota</taxon>
        <taxon>Sar</taxon>
        <taxon>Stramenopiles</taxon>
        <taxon>Oomycota</taxon>
        <taxon>Peronosporomycetes</taxon>
        <taxon>Peronosporales</taxon>
        <taxon>Peronosporaceae</taxon>
        <taxon>Phytophthora</taxon>
    </lineage>
</organism>
<evidence type="ECO:0000256" key="1">
    <source>
        <dbReference type="SAM" id="SignalP"/>
    </source>
</evidence>
<sequence>MHATTATNLLLGSGSLASLASAPPPSSPPLYYTKHIKQHTLIRAPHARNACNARHEPCCWTAL</sequence>
<feature type="signal peptide" evidence="1">
    <location>
        <begin position="1"/>
        <end position="22"/>
    </location>
</feature>
<proteinExistence type="predicted"/>
<dbReference type="Proteomes" id="UP000486351">
    <property type="component" value="Unassembled WGS sequence"/>
</dbReference>
<reference evidence="2 3" key="1">
    <citation type="submission" date="2018-09" db="EMBL/GenBank/DDBJ databases">
        <title>Genomic investigation of the strawberry pathogen Phytophthora fragariae indicates pathogenicity is determined by transcriptional variation in three key races.</title>
        <authorList>
            <person name="Adams T.M."/>
            <person name="Armitage A.D."/>
            <person name="Sobczyk M.K."/>
            <person name="Bates H.J."/>
            <person name="Dunwell J.M."/>
            <person name="Nellist C.F."/>
            <person name="Harrison R.J."/>
        </authorList>
    </citation>
    <scope>NUCLEOTIDE SEQUENCE [LARGE SCALE GENOMIC DNA]</scope>
    <source>
        <strain evidence="2 3">NOV-77</strain>
    </source>
</reference>
<dbReference type="AlphaFoldDB" id="A0A6G0Q888"/>
<evidence type="ECO:0000313" key="2">
    <source>
        <dbReference type="EMBL" id="KAE9274722.1"/>
    </source>
</evidence>
<feature type="chain" id="PRO_5026012370" description="RxLR effector protein" evidence="1">
    <location>
        <begin position="23"/>
        <end position="63"/>
    </location>
</feature>
<comment type="caution">
    <text evidence="2">The sequence shown here is derived from an EMBL/GenBank/DDBJ whole genome shotgun (WGS) entry which is preliminary data.</text>
</comment>
<protein>
    <recommendedName>
        <fullName evidence="4">RxLR effector protein</fullName>
    </recommendedName>
</protein>
<name>A0A6G0Q888_9STRA</name>
<evidence type="ECO:0000313" key="3">
    <source>
        <dbReference type="Proteomes" id="UP000486351"/>
    </source>
</evidence>